<evidence type="ECO:0000313" key="2">
    <source>
        <dbReference type="EMBL" id="MCK1783031.1"/>
    </source>
</evidence>
<comment type="caution">
    <text evidence="2">The sequence shown here is derived from an EMBL/GenBank/DDBJ whole genome shotgun (WGS) entry which is preliminary data.</text>
</comment>
<sequence>MISNHLGMVEALRPASNELAHNIEAFLSKGGTIQVLEVVVKPPPARHHPEPKPRKEKARACIAEPVKFLDKMALRDIERDERRVMREKAKADELEYIRGLAETMTYTQAILRTGMHIRSLQRLAQLGGFKFQPADTRGKKDLRFVDEERDARNATLIRELLARGFSRNQARESIQTNRKNFERLLDKFDIDYPKATKGPAPAFFPKQAHSA</sequence>
<evidence type="ECO:0000259" key="1">
    <source>
        <dbReference type="PROSITE" id="PS50030"/>
    </source>
</evidence>
<accession>A0ABT0EBF2</accession>
<organism evidence="2 3">
    <name type="scientific">Pseudomonas emilianonis</name>
    <dbReference type="NCBI Taxonomy" id="2915812"/>
    <lineage>
        <taxon>Bacteria</taxon>
        <taxon>Pseudomonadati</taxon>
        <taxon>Pseudomonadota</taxon>
        <taxon>Gammaproteobacteria</taxon>
        <taxon>Pseudomonadales</taxon>
        <taxon>Pseudomonadaceae</taxon>
        <taxon>Pseudomonas</taxon>
    </lineage>
</organism>
<dbReference type="PROSITE" id="PS50030">
    <property type="entry name" value="UBA"/>
    <property type="match status" value="1"/>
</dbReference>
<evidence type="ECO:0000313" key="3">
    <source>
        <dbReference type="Proteomes" id="UP001317085"/>
    </source>
</evidence>
<dbReference type="Proteomes" id="UP001317085">
    <property type="component" value="Unassembled WGS sequence"/>
</dbReference>
<proteinExistence type="predicted"/>
<dbReference type="RefSeq" id="WP_247395768.1">
    <property type="nucleotide sequence ID" value="NZ_JAKNRV010000005.1"/>
</dbReference>
<reference evidence="2 3" key="1">
    <citation type="submission" date="2022-02" db="EMBL/GenBank/DDBJ databases">
        <title>Comparative genomics of the first Antarctic Pseudomonas spp. capable of biotransforming 2,4,6-Trinitrotoluene.</title>
        <authorList>
            <person name="Cabrera M.A."/>
            <person name="Marquez S.L."/>
            <person name="Perez-Donoso J.M."/>
        </authorList>
    </citation>
    <scope>NUCLEOTIDE SEQUENCE [LARGE SCALE GENOMIC DNA]</scope>
    <source>
        <strain evidence="2 3">TNT11</strain>
    </source>
</reference>
<dbReference type="EMBL" id="JAKNRV010000005">
    <property type="protein sequence ID" value="MCK1783031.1"/>
    <property type="molecule type" value="Genomic_DNA"/>
</dbReference>
<name>A0ABT0EBF2_9PSED</name>
<keyword evidence="3" id="KW-1185">Reference proteome</keyword>
<dbReference type="InterPro" id="IPR015940">
    <property type="entry name" value="UBA"/>
</dbReference>
<protein>
    <recommendedName>
        <fullName evidence="1">UBA domain-containing protein</fullName>
    </recommendedName>
</protein>
<feature type="domain" description="UBA" evidence="1">
    <location>
        <begin position="144"/>
        <end position="191"/>
    </location>
</feature>
<gene>
    <name evidence="2" type="ORF">L9Z73_01225</name>
</gene>